<organism evidence="1 2">
    <name type="scientific">Brucella daejeonensis</name>
    <dbReference type="NCBI Taxonomy" id="659015"/>
    <lineage>
        <taxon>Bacteria</taxon>
        <taxon>Pseudomonadati</taxon>
        <taxon>Pseudomonadota</taxon>
        <taxon>Alphaproteobacteria</taxon>
        <taxon>Hyphomicrobiales</taxon>
        <taxon>Brucellaceae</taxon>
        <taxon>Brucella/Ochrobactrum group</taxon>
        <taxon>Brucella</taxon>
    </lineage>
</organism>
<gene>
    <name evidence="1" type="ORF">FHS76_003472</name>
</gene>
<comment type="caution">
    <text evidence="1">The sequence shown here is derived from an EMBL/GenBank/DDBJ whole genome shotgun (WGS) entry which is preliminary data.</text>
</comment>
<proteinExistence type="predicted"/>
<protein>
    <submittedName>
        <fullName evidence="1">Uncharacterized protein</fullName>
    </submittedName>
</protein>
<evidence type="ECO:0000313" key="2">
    <source>
        <dbReference type="Proteomes" id="UP000555546"/>
    </source>
</evidence>
<name>A0A7W9AZN7_9HYPH</name>
<keyword evidence="2" id="KW-1185">Reference proteome</keyword>
<reference evidence="1 2" key="1">
    <citation type="submission" date="2020-08" db="EMBL/GenBank/DDBJ databases">
        <title>Genomic Encyclopedia of Type Strains, Phase IV (KMG-IV): sequencing the most valuable type-strain genomes for metagenomic binning, comparative biology and taxonomic classification.</title>
        <authorList>
            <person name="Goeker M."/>
        </authorList>
    </citation>
    <scope>NUCLEOTIDE SEQUENCE [LARGE SCALE GENOMIC DNA]</scope>
    <source>
        <strain evidence="1 2">DSM 26944</strain>
    </source>
</reference>
<sequence length="134" mass="14367">MGNSSNNKPWIELGYPYDWSVDTGGSNTFTFIGPEDGLPVAAVIVPRAFGMDHILDSYVDRILTSCNSHDALLSALQYAREVIREDRAAVFASVTVGGDLSTIADVDQPSIDRLDDVLSVIDAALSQTEVPAHG</sequence>
<dbReference type="Proteomes" id="UP000555546">
    <property type="component" value="Unassembled WGS sequence"/>
</dbReference>
<dbReference type="EMBL" id="JACIJG010000015">
    <property type="protein sequence ID" value="MBB5703565.1"/>
    <property type="molecule type" value="Genomic_DNA"/>
</dbReference>
<dbReference type="AlphaFoldDB" id="A0A7W9AZN7"/>
<dbReference type="RefSeq" id="WP_183655485.1">
    <property type="nucleotide sequence ID" value="NZ_JACIJG010000015.1"/>
</dbReference>
<evidence type="ECO:0000313" key="1">
    <source>
        <dbReference type="EMBL" id="MBB5703565.1"/>
    </source>
</evidence>
<accession>A0A7W9AZN7</accession>